<organism evidence="5 6">
    <name type="scientific">Cryobacterium breve</name>
    <dbReference type="NCBI Taxonomy" id="1259258"/>
    <lineage>
        <taxon>Bacteria</taxon>
        <taxon>Bacillati</taxon>
        <taxon>Actinomycetota</taxon>
        <taxon>Actinomycetes</taxon>
        <taxon>Micrococcales</taxon>
        <taxon>Microbacteriaceae</taxon>
        <taxon>Cryobacterium</taxon>
    </lineage>
</organism>
<feature type="domain" description="ABC transporter" evidence="4">
    <location>
        <begin position="6"/>
        <end position="246"/>
    </location>
</feature>
<gene>
    <name evidence="5" type="ORF">E3O65_16035</name>
</gene>
<reference evidence="5 6" key="1">
    <citation type="submission" date="2019-03" db="EMBL/GenBank/DDBJ databases">
        <title>Genomics of glacier-inhabiting Cryobacterium strains.</title>
        <authorList>
            <person name="Liu Q."/>
            <person name="Xin Y.-H."/>
        </authorList>
    </citation>
    <scope>NUCLEOTIDE SEQUENCE [LARGE SCALE GENOMIC DNA]</scope>
    <source>
        <strain evidence="5 6">TMT4-23</strain>
    </source>
</reference>
<dbReference type="CDD" id="cd03255">
    <property type="entry name" value="ABC_MJ0796_LolCDE_FtsE"/>
    <property type="match status" value="1"/>
</dbReference>
<comment type="caution">
    <text evidence="5">The sequence shown here is derived from an EMBL/GenBank/DDBJ whole genome shotgun (WGS) entry which is preliminary data.</text>
</comment>
<name>A0ABY2ITW9_9MICO</name>
<dbReference type="Gene3D" id="3.40.50.300">
    <property type="entry name" value="P-loop containing nucleotide triphosphate hydrolases"/>
    <property type="match status" value="1"/>
</dbReference>
<dbReference type="InterPro" id="IPR003439">
    <property type="entry name" value="ABC_transporter-like_ATP-bd"/>
</dbReference>
<proteinExistence type="predicted"/>
<keyword evidence="3 5" id="KW-0067">ATP-binding</keyword>
<dbReference type="PANTHER" id="PTHR24220:SF86">
    <property type="entry name" value="ABC TRANSPORTER ABCH.1"/>
    <property type="match status" value="1"/>
</dbReference>
<keyword evidence="2" id="KW-0547">Nucleotide-binding</keyword>
<keyword evidence="1" id="KW-0813">Transport</keyword>
<evidence type="ECO:0000313" key="6">
    <source>
        <dbReference type="Proteomes" id="UP000298355"/>
    </source>
</evidence>
<dbReference type="InterPro" id="IPR017871">
    <property type="entry name" value="ABC_transporter-like_CS"/>
</dbReference>
<dbReference type="Pfam" id="PF00005">
    <property type="entry name" value="ABC_tran"/>
    <property type="match status" value="1"/>
</dbReference>
<dbReference type="InterPro" id="IPR003593">
    <property type="entry name" value="AAA+_ATPase"/>
</dbReference>
<dbReference type="InterPro" id="IPR017911">
    <property type="entry name" value="MacB-like_ATP-bd"/>
</dbReference>
<evidence type="ECO:0000313" key="5">
    <source>
        <dbReference type="EMBL" id="TFC94787.1"/>
    </source>
</evidence>
<dbReference type="SUPFAM" id="SSF52540">
    <property type="entry name" value="P-loop containing nucleoside triphosphate hydrolases"/>
    <property type="match status" value="1"/>
</dbReference>
<dbReference type="SMART" id="SM00382">
    <property type="entry name" value="AAA"/>
    <property type="match status" value="1"/>
</dbReference>
<dbReference type="PANTHER" id="PTHR24220">
    <property type="entry name" value="IMPORT ATP-BINDING PROTEIN"/>
    <property type="match status" value="1"/>
</dbReference>
<sequence length="246" mass="26179">MSIPVLAARDIHKSYGRGATRFDALKGVSVDIQQGESVAIVGKSGSGKSTLMHLLALLDNPTTGSVELSGRDASGLSGRVVNQTRNETFGFVFQQFFLTPNTSVLDNVTLPLQIAGIGGAERKRRGMAVLEQLDLADKARNKATDLSGGQKQRVVIARALVNNPSVIFADEPTGNLDSATGKVVEDILFSLQEEKGITLIIVTHDEDLAARCDRRVYIRDGLITDSLHAVPAATAATIATAQEVRA</sequence>
<keyword evidence="6" id="KW-1185">Reference proteome</keyword>
<evidence type="ECO:0000259" key="4">
    <source>
        <dbReference type="PROSITE" id="PS50893"/>
    </source>
</evidence>
<dbReference type="EMBL" id="SOGJ01000037">
    <property type="protein sequence ID" value="TFC94787.1"/>
    <property type="molecule type" value="Genomic_DNA"/>
</dbReference>
<dbReference type="RefSeq" id="WP_134364723.1">
    <property type="nucleotide sequence ID" value="NZ_SOGJ01000037.1"/>
</dbReference>
<evidence type="ECO:0000256" key="3">
    <source>
        <dbReference type="ARBA" id="ARBA00022840"/>
    </source>
</evidence>
<dbReference type="PROSITE" id="PS00211">
    <property type="entry name" value="ABC_TRANSPORTER_1"/>
    <property type="match status" value="1"/>
</dbReference>
<dbReference type="PROSITE" id="PS50893">
    <property type="entry name" value="ABC_TRANSPORTER_2"/>
    <property type="match status" value="1"/>
</dbReference>
<dbReference type="InterPro" id="IPR027417">
    <property type="entry name" value="P-loop_NTPase"/>
</dbReference>
<dbReference type="Proteomes" id="UP000298355">
    <property type="component" value="Unassembled WGS sequence"/>
</dbReference>
<evidence type="ECO:0000256" key="2">
    <source>
        <dbReference type="ARBA" id="ARBA00022741"/>
    </source>
</evidence>
<dbReference type="InterPro" id="IPR015854">
    <property type="entry name" value="ABC_transpr_LolD-like"/>
</dbReference>
<accession>A0ABY2ITW9</accession>
<dbReference type="GO" id="GO:0005524">
    <property type="term" value="F:ATP binding"/>
    <property type="evidence" value="ECO:0007669"/>
    <property type="project" value="UniProtKB-KW"/>
</dbReference>
<evidence type="ECO:0000256" key="1">
    <source>
        <dbReference type="ARBA" id="ARBA00022448"/>
    </source>
</evidence>
<protein>
    <submittedName>
        <fullName evidence="5">ABC transporter ATP-binding protein</fullName>
    </submittedName>
</protein>